<dbReference type="PANTHER" id="PTHR44591">
    <property type="entry name" value="STRESS RESPONSE REGULATOR PROTEIN 1"/>
    <property type="match status" value="1"/>
</dbReference>
<gene>
    <name evidence="5" type="ORF">RT717_17390</name>
</gene>
<dbReference type="Gene3D" id="3.40.50.2300">
    <property type="match status" value="1"/>
</dbReference>
<dbReference type="SUPFAM" id="SSF52172">
    <property type="entry name" value="CheY-like"/>
    <property type="match status" value="1"/>
</dbReference>
<keyword evidence="6" id="KW-1185">Reference proteome</keyword>
<dbReference type="RefSeq" id="WP_317487658.1">
    <property type="nucleotide sequence ID" value="NZ_CP136051.1"/>
</dbReference>
<sequence>MQKGRRIFLIDDDEIFLMISTVNLKTVCSDVEILTATNGQEGLLQLNSAQPNVILLDVNMPVMGGWEFLEKLSDVGIGVNLDFPIYITTSSVDPEDKRRAQLHPLVKGFIEKPLTAEKIREMEIC</sequence>
<dbReference type="CDD" id="cd00156">
    <property type="entry name" value="REC"/>
    <property type="match status" value="1"/>
</dbReference>
<feature type="modified residue" description="4-aspartylphosphate" evidence="3">
    <location>
        <position position="57"/>
    </location>
</feature>
<dbReference type="SMART" id="SM00448">
    <property type="entry name" value="REC"/>
    <property type="match status" value="1"/>
</dbReference>
<dbReference type="PANTHER" id="PTHR44591:SF14">
    <property type="entry name" value="PROTEIN PILG"/>
    <property type="match status" value="1"/>
</dbReference>
<evidence type="ECO:0000259" key="4">
    <source>
        <dbReference type="PROSITE" id="PS50110"/>
    </source>
</evidence>
<evidence type="ECO:0000313" key="6">
    <source>
        <dbReference type="Proteomes" id="UP001302349"/>
    </source>
</evidence>
<evidence type="ECO:0000256" key="3">
    <source>
        <dbReference type="PROSITE-ProRule" id="PRU00169"/>
    </source>
</evidence>
<dbReference type="PROSITE" id="PS50110">
    <property type="entry name" value="RESPONSE_REGULATORY"/>
    <property type="match status" value="1"/>
</dbReference>
<feature type="domain" description="Response regulatory" evidence="4">
    <location>
        <begin position="6"/>
        <end position="125"/>
    </location>
</feature>
<name>A0ABZ0IL06_9BACT</name>
<proteinExistence type="predicted"/>
<dbReference type="Proteomes" id="UP001302349">
    <property type="component" value="Chromosome"/>
</dbReference>
<dbReference type="EMBL" id="CP136051">
    <property type="protein sequence ID" value="WOK04859.1"/>
    <property type="molecule type" value="Genomic_DNA"/>
</dbReference>
<dbReference type="InterPro" id="IPR050595">
    <property type="entry name" value="Bact_response_regulator"/>
</dbReference>
<keyword evidence="1 3" id="KW-0597">Phosphoprotein</keyword>
<evidence type="ECO:0000313" key="5">
    <source>
        <dbReference type="EMBL" id="WOK04859.1"/>
    </source>
</evidence>
<evidence type="ECO:0000256" key="2">
    <source>
        <dbReference type="ARBA" id="ARBA00023012"/>
    </source>
</evidence>
<dbReference type="InterPro" id="IPR001789">
    <property type="entry name" value="Sig_transdc_resp-reg_receiver"/>
</dbReference>
<protein>
    <submittedName>
        <fullName evidence="5">Response regulator</fullName>
    </submittedName>
</protein>
<dbReference type="InterPro" id="IPR011006">
    <property type="entry name" value="CheY-like_superfamily"/>
</dbReference>
<organism evidence="5 6">
    <name type="scientific">Imperialibacter roseus</name>
    <dbReference type="NCBI Taxonomy" id="1324217"/>
    <lineage>
        <taxon>Bacteria</taxon>
        <taxon>Pseudomonadati</taxon>
        <taxon>Bacteroidota</taxon>
        <taxon>Cytophagia</taxon>
        <taxon>Cytophagales</taxon>
        <taxon>Flammeovirgaceae</taxon>
        <taxon>Imperialibacter</taxon>
    </lineage>
</organism>
<dbReference type="Pfam" id="PF00072">
    <property type="entry name" value="Response_reg"/>
    <property type="match status" value="1"/>
</dbReference>
<evidence type="ECO:0000256" key="1">
    <source>
        <dbReference type="ARBA" id="ARBA00022553"/>
    </source>
</evidence>
<keyword evidence="2" id="KW-0902">Two-component regulatory system</keyword>
<reference evidence="5 6" key="1">
    <citation type="journal article" date="2023" name="Microbiol. Resour. Announc.">
        <title>Complete Genome Sequence of Imperialibacter roseus strain P4T.</title>
        <authorList>
            <person name="Tizabi D.R."/>
            <person name="Bachvaroff T."/>
            <person name="Hill R.T."/>
        </authorList>
    </citation>
    <scope>NUCLEOTIDE SEQUENCE [LARGE SCALE GENOMIC DNA]</scope>
    <source>
        <strain evidence="5 6">P4T</strain>
    </source>
</reference>
<accession>A0ABZ0IL06</accession>